<gene>
    <name evidence="1" type="ORF">NTE_01321</name>
</gene>
<evidence type="ECO:0000313" key="2">
    <source>
        <dbReference type="Proteomes" id="UP000028194"/>
    </source>
</evidence>
<sequence>MHNHINSGFFIHNNMLKPSKMRPIEKKKHQMPSYCMLCPDVATKEVLYELENCVVVQRYCDKCLPSAEYANPQ</sequence>
<dbReference type="HOGENOM" id="CLU_200166_0_0_2"/>
<dbReference type="STRING" id="1459636.NTE_01321"/>
<proteinExistence type="predicted"/>
<accession>A0A075MVQ8</accession>
<protein>
    <submittedName>
        <fullName evidence="1">Uncharacterized protein</fullName>
    </submittedName>
</protein>
<dbReference type="Proteomes" id="UP000028194">
    <property type="component" value="Chromosome"/>
</dbReference>
<dbReference type="AlphaFoldDB" id="A0A075MVQ8"/>
<dbReference type="EMBL" id="CP007174">
    <property type="protein sequence ID" value="AIF83389.1"/>
    <property type="molecule type" value="Genomic_DNA"/>
</dbReference>
<evidence type="ECO:0000313" key="1">
    <source>
        <dbReference type="EMBL" id="AIF83389.1"/>
    </source>
</evidence>
<name>A0A075MVQ8_9ARCH</name>
<reference evidence="1 2" key="1">
    <citation type="journal article" date="2014" name="PLoS ONE">
        <title>Genome Sequence of Candidatus Nitrososphaera evergladensis from Group I.1b Enriched from Everglades Soil Reveals Novel Genomic Features of the Ammonia-Oxidizing Archaea.</title>
        <authorList>
            <person name="Zhalnina K.V."/>
            <person name="Dias R."/>
            <person name="Leonard M.T."/>
            <person name="Dorr de Quadros P."/>
            <person name="Camargo F.A."/>
            <person name="Drew J.C."/>
            <person name="Farmerie W.G."/>
            <person name="Daroub S.H."/>
            <person name="Triplett E.W."/>
        </authorList>
    </citation>
    <scope>NUCLEOTIDE SEQUENCE [LARGE SCALE GENOMIC DNA]</scope>
    <source>
        <strain evidence="1 2">SR1</strain>
    </source>
</reference>
<organism evidence="1 2">
    <name type="scientific">Candidatus Nitrososphaera evergladensis SR1</name>
    <dbReference type="NCBI Taxonomy" id="1459636"/>
    <lineage>
        <taxon>Archaea</taxon>
        <taxon>Nitrososphaerota</taxon>
        <taxon>Nitrososphaeria</taxon>
        <taxon>Nitrososphaerales</taxon>
        <taxon>Nitrososphaeraceae</taxon>
        <taxon>Nitrososphaera</taxon>
    </lineage>
</organism>
<dbReference type="KEGG" id="nev:NTE_01321"/>
<keyword evidence="2" id="KW-1185">Reference proteome</keyword>